<dbReference type="AlphaFoldDB" id="A0A834XYE5"/>
<name>A0A834XYE5_APHGI</name>
<evidence type="ECO:0000256" key="1">
    <source>
        <dbReference type="SAM" id="Coils"/>
    </source>
</evidence>
<comment type="caution">
    <text evidence="2">The sequence shown here is derived from an EMBL/GenBank/DDBJ whole genome shotgun (WGS) entry which is preliminary data.</text>
</comment>
<reference evidence="2 3" key="1">
    <citation type="submission" date="2020-08" db="EMBL/GenBank/DDBJ databases">
        <title>Aphidius gifuensis genome sequencing and assembly.</title>
        <authorList>
            <person name="Du Z."/>
        </authorList>
    </citation>
    <scope>NUCLEOTIDE SEQUENCE [LARGE SCALE GENOMIC DNA]</scope>
    <source>
        <strain evidence="2">YNYX2018</strain>
        <tissue evidence="2">Adults</tissue>
    </source>
</reference>
<gene>
    <name evidence="2" type="ORF">HCN44_003993</name>
</gene>
<feature type="coiled-coil region" evidence="1">
    <location>
        <begin position="148"/>
        <end position="371"/>
    </location>
</feature>
<keyword evidence="3" id="KW-1185">Reference proteome</keyword>
<sequence length="429" mass="49641">MPQSSCAASKTQIKNTNQKKVNKLTQNVDKKLSNNINQRVPITPSKKQGLINYRINGKQIFKCPNKNEKIHDNLKPCSTFSSACRKSQSLVNLSPQKIDQRSEDATSLMEIDQLMDKKIVKINDDKNAAGIVSHALVVNAWRRRRQEAVELNNTIVKLSQQVDHLQLQIIVLRRLLENENNRIGKINFDVHHTKQQLELITKEKDIVIQEKKKLENDIDNLHKQYHEKDVYMENLKNELFTVKSQLDDVDNQVTKEREKLHKLQDDKKNLLEKIATSELLSKEYEEKIEGLNKIIDEMKEKLDNQMKIIDNNQDEKQKLSRELKVLQIDKTKLENDFSTSEKIGKALSLRADNLEVQLADREAALRRIETAFNLQLIEINDFRERLSRQSQESRWSSKVLQIAGSVVWAPRAIFRTLSFLSPGGLSPNP</sequence>
<proteinExistence type="predicted"/>
<protein>
    <submittedName>
        <fullName evidence="2">Uncharacterized protein</fullName>
    </submittedName>
</protein>
<keyword evidence="1" id="KW-0175">Coiled coil</keyword>
<dbReference type="OrthoDB" id="7694231at2759"/>
<evidence type="ECO:0000313" key="3">
    <source>
        <dbReference type="Proteomes" id="UP000639338"/>
    </source>
</evidence>
<dbReference type="Gene3D" id="1.10.287.1490">
    <property type="match status" value="1"/>
</dbReference>
<dbReference type="Proteomes" id="UP000639338">
    <property type="component" value="Unassembled WGS sequence"/>
</dbReference>
<dbReference type="EMBL" id="JACMRX010000002">
    <property type="protein sequence ID" value="KAF7994521.1"/>
    <property type="molecule type" value="Genomic_DNA"/>
</dbReference>
<organism evidence="2 3">
    <name type="scientific">Aphidius gifuensis</name>
    <name type="common">Parasitoid wasp</name>
    <dbReference type="NCBI Taxonomy" id="684658"/>
    <lineage>
        <taxon>Eukaryota</taxon>
        <taxon>Metazoa</taxon>
        <taxon>Ecdysozoa</taxon>
        <taxon>Arthropoda</taxon>
        <taxon>Hexapoda</taxon>
        <taxon>Insecta</taxon>
        <taxon>Pterygota</taxon>
        <taxon>Neoptera</taxon>
        <taxon>Endopterygota</taxon>
        <taxon>Hymenoptera</taxon>
        <taxon>Apocrita</taxon>
        <taxon>Ichneumonoidea</taxon>
        <taxon>Braconidae</taxon>
        <taxon>Aphidiinae</taxon>
        <taxon>Aphidius</taxon>
    </lineage>
</organism>
<evidence type="ECO:0000313" key="2">
    <source>
        <dbReference type="EMBL" id="KAF7994521.1"/>
    </source>
</evidence>
<accession>A0A834XYE5</accession>